<name>A0A5M8PPY0_9LECA</name>
<sequence>MQQSVQRSEVLEDMTVGQLCELLEENHLPVLIRDREWIQALKSLGRRIRNSDSLIAEMISSDERPVTALEVGVIFTLLKKDPNVLWSEIVYQSACELLETEYSEDQPQALLVHDALIRKFSSNPDVGVYWTANDTYHVLLRQNSLVTNDRLTLMQDIHDICSVYDEAFLWRIRDGEWIRRLTELRSGIDFESIASPQSQRIASQQIADQMSSGGRGTAGWTCASEVEVVWSLLHKEQNVLWPKQTFDSATALLRLRPNKYAHIVHDALSSEPASLVAWPMEDTYQMLLHYAARVPSHSDPAYSERERPRAAPGTYLVNFLRLTQYNFVE</sequence>
<gene>
    <name evidence="1" type="ORF">FRX48_05348</name>
</gene>
<evidence type="ECO:0000313" key="1">
    <source>
        <dbReference type="EMBL" id="KAA6411037.1"/>
    </source>
</evidence>
<dbReference type="AlphaFoldDB" id="A0A5M8PPY0"/>
<dbReference type="EMBL" id="VXIT01000008">
    <property type="protein sequence ID" value="KAA6411037.1"/>
    <property type="molecule type" value="Genomic_DNA"/>
</dbReference>
<dbReference type="Proteomes" id="UP000324767">
    <property type="component" value="Unassembled WGS sequence"/>
</dbReference>
<organism evidence="1 2">
    <name type="scientific">Lasallia pustulata</name>
    <dbReference type="NCBI Taxonomy" id="136370"/>
    <lineage>
        <taxon>Eukaryota</taxon>
        <taxon>Fungi</taxon>
        <taxon>Dikarya</taxon>
        <taxon>Ascomycota</taxon>
        <taxon>Pezizomycotina</taxon>
        <taxon>Lecanoromycetes</taxon>
        <taxon>OSLEUM clade</taxon>
        <taxon>Umbilicariomycetidae</taxon>
        <taxon>Umbilicariales</taxon>
        <taxon>Umbilicariaceae</taxon>
        <taxon>Lasallia</taxon>
    </lineage>
</organism>
<accession>A0A5M8PPY0</accession>
<proteinExistence type="predicted"/>
<protein>
    <submittedName>
        <fullName evidence="1">Uncharacterized protein</fullName>
    </submittedName>
</protein>
<evidence type="ECO:0000313" key="2">
    <source>
        <dbReference type="Proteomes" id="UP000324767"/>
    </source>
</evidence>
<comment type="caution">
    <text evidence="1">The sequence shown here is derived from an EMBL/GenBank/DDBJ whole genome shotgun (WGS) entry which is preliminary data.</text>
</comment>
<reference evidence="1 2" key="1">
    <citation type="submission" date="2019-09" db="EMBL/GenBank/DDBJ databases">
        <title>The hologenome of the rock-dwelling lichen Lasallia pustulata.</title>
        <authorList>
            <person name="Greshake Tzovaras B."/>
            <person name="Segers F."/>
            <person name="Bicker A."/>
            <person name="Dal Grande F."/>
            <person name="Otte J."/>
            <person name="Hankeln T."/>
            <person name="Schmitt I."/>
            <person name="Ebersberger I."/>
        </authorList>
    </citation>
    <scope>NUCLEOTIDE SEQUENCE [LARGE SCALE GENOMIC DNA]</scope>
    <source>
        <strain evidence="1">A1-1</strain>
    </source>
</reference>